<proteinExistence type="predicted"/>
<name>A0A6G1KXQ7_9PEZI</name>
<reference evidence="2" key="1">
    <citation type="journal article" date="2020" name="Stud. Mycol.">
        <title>101 Dothideomycetes genomes: a test case for predicting lifestyles and emergence of pathogens.</title>
        <authorList>
            <person name="Haridas S."/>
            <person name="Albert R."/>
            <person name="Binder M."/>
            <person name="Bloem J."/>
            <person name="Labutti K."/>
            <person name="Salamov A."/>
            <person name="Andreopoulos B."/>
            <person name="Baker S."/>
            <person name="Barry K."/>
            <person name="Bills G."/>
            <person name="Bluhm B."/>
            <person name="Cannon C."/>
            <person name="Castanera R."/>
            <person name="Culley D."/>
            <person name="Daum C."/>
            <person name="Ezra D."/>
            <person name="Gonzalez J."/>
            <person name="Henrissat B."/>
            <person name="Kuo A."/>
            <person name="Liang C."/>
            <person name="Lipzen A."/>
            <person name="Lutzoni F."/>
            <person name="Magnuson J."/>
            <person name="Mondo S."/>
            <person name="Nolan M."/>
            <person name="Ohm R."/>
            <person name="Pangilinan J."/>
            <person name="Park H.-J."/>
            <person name="Ramirez L."/>
            <person name="Alfaro M."/>
            <person name="Sun H."/>
            <person name="Tritt A."/>
            <person name="Yoshinaga Y."/>
            <person name="Zwiers L.-H."/>
            <person name="Turgeon B."/>
            <person name="Goodwin S."/>
            <person name="Spatafora J."/>
            <person name="Crous P."/>
            <person name="Grigoriev I."/>
        </authorList>
    </citation>
    <scope>NUCLEOTIDE SEQUENCE</scope>
    <source>
        <strain evidence="2">CBS 116005</strain>
    </source>
</reference>
<organism evidence="2 3">
    <name type="scientific">Teratosphaeria nubilosa</name>
    <dbReference type="NCBI Taxonomy" id="161662"/>
    <lineage>
        <taxon>Eukaryota</taxon>
        <taxon>Fungi</taxon>
        <taxon>Dikarya</taxon>
        <taxon>Ascomycota</taxon>
        <taxon>Pezizomycotina</taxon>
        <taxon>Dothideomycetes</taxon>
        <taxon>Dothideomycetidae</taxon>
        <taxon>Mycosphaerellales</taxon>
        <taxon>Teratosphaeriaceae</taxon>
        <taxon>Teratosphaeria</taxon>
    </lineage>
</organism>
<sequence>MSWMDSWSRPSKSQATPAPYYLTHGDSVPYCHTCGRVIGERRAKNSKSAATEVKYCSDRCKKNKSNNAVGSLDRRIEDALITLLSGQSVRPPPSNGAIEEEDHETKPIEFKAKQQGRKGDPRVIIQLSELETAVFGDRSDPEKTYGRRKNRRARLIKETGEWKSVDMIDQPSSSSITIENDDGNDTAGSLTDGSADEDAMSGGVSLLSINDHVRAPQDHSEINFSAGGGERGWAEKIEETPEMLAKRREGQKRAEEKECVKQVARRAVVYGVGDGRLRRKCEALMNGIIVEPSFAKGDWEIRFRED</sequence>
<dbReference type="Proteomes" id="UP000799436">
    <property type="component" value="Unassembled WGS sequence"/>
</dbReference>
<feature type="region of interest" description="Disordered" evidence="1">
    <location>
        <begin position="168"/>
        <end position="199"/>
    </location>
</feature>
<evidence type="ECO:0000313" key="2">
    <source>
        <dbReference type="EMBL" id="KAF2765049.1"/>
    </source>
</evidence>
<dbReference type="EMBL" id="ML995902">
    <property type="protein sequence ID" value="KAF2765049.1"/>
    <property type="molecule type" value="Genomic_DNA"/>
</dbReference>
<dbReference type="OrthoDB" id="537467at2759"/>
<keyword evidence="3" id="KW-1185">Reference proteome</keyword>
<evidence type="ECO:0000313" key="3">
    <source>
        <dbReference type="Proteomes" id="UP000799436"/>
    </source>
</evidence>
<evidence type="ECO:0000256" key="1">
    <source>
        <dbReference type="SAM" id="MobiDB-lite"/>
    </source>
</evidence>
<dbReference type="AlphaFoldDB" id="A0A6G1KXQ7"/>
<accession>A0A6G1KXQ7</accession>
<protein>
    <submittedName>
        <fullName evidence="2">Uncharacterized protein</fullName>
    </submittedName>
</protein>
<gene>
    <name evidence="2" type="ORF">EJ03DRAFT_369917</name>
</gene>